<dbReference type="Pfam" id="PF05016">
    <property type="entry name" value="ParE_toxin"/>
    <property type="match status" value="1"/>
</dbReference>
<name>A0A376M074_ECOLX</name>
<accession>A0A376M074</accession>
<sequence length="114" mass="13332">MSYEIEWRPGAIEDITALFEYLAENASLWDARNVTERLITATDRLADYPRLYETDERYGEGVNRPGFPGECFICELRLPDHRFRWKHNKLFLLLPEEYGPAFPAIVDCYTSPPT</sequence>
<gene>
    <name evidence="2" type="ORF">NCTC7927_00049</name>
</gene>
<evidence type="ECO:0000313" key="3">
    <source>
        <dbReference type="Proteomes" id="UP000254043"/>
    </source>
</evidence>
<dbReference type="Gene3D" id="3.30.2310.20">
    <property type="entry name" value="RelE-like"/>
    <property type="match status" value="1"/>
</dbReference>
<protein>
    <submittedName>
        <fullName evidence="2">Putative plasmid stabilisation system protein</fullName>
    </submittedName>
</protein>
<dbReference type="Proteomes" id="UP000254043">
    <property type="component" value="Unassembled WGS sequence"/>
</dbReference>
<proteinExistence type="predicted"/>
<dbReference type="InterPro" id="IPR035093">
    <property type="entry name" value="RelE/ParE_toxin_dom_sf"/>
</dbReference>
<evidence type="ECO:0000256" key="1">
    <source>
        <dbReference type="ARBA" id="ARBA00022649"/>
    </source>
</evidence>
<dbReference type="AlphaFoldDB" id="A0A376M074"/>
<reference evidence="2 3" key="1">
    <citation type="submission" date="2018-06" db="EMBL/GenBank/DDBJ databases">
        <authorList>
            <consortium name="Pathogen Informatics"/>
            <person name="Doyle S."/>
        </authorList>
    </citation>
    <scope>NUCLEOTIDE SEQUENCE [LARGE SCALE GENOMIC DNA]</scope>
    <source>
        <strain evidence="2 3">NCTC7927</strain>
    </source>
</reference>
<dbReference type="EMBL" id="UGAK01000001">
    <property type="protein sequence ID" value="STF91420.1"/>
    <property type="molecule type" value="Genomic_DNA"/>
</dbReference>
<evidence type="ECO:0000313" key="2">
    <source>
        <dbReference type="EMBL" id="STF91420.1"/>
    </source>
</evidence>
<dbReference type="InterPro" id="IPR007712">
    <property type="entry name" value="RelE/ParE_toxin"/>
</dbReference>
<organism evidence="2 3">
    <name type="scientific">Escherichia coli</name>
    <dbReference type="NCBI Taxonomy" id="562"/>
    <lineage>
        <taxon>Bacteria</taxon>
        <taxon>Pseudomonadati</taxon>
        <taxon>Pseudomonadota</taxon>
        <taxon>Gammaproteobacteria</taxon>
        <taxon>Enterobacterales</taxon>
        <taxon>Enterobacteriaceae</taxon>
        <taxon>Escherichia</taxon>
    </lineage>
</organism>
<keyword evidence="1" id="KW-1277">Toxin-antitoxin system</keyword>